<dbReference type="KEGG" id="nta:107791019"/>
<evidence type="ECO:0000313" key="3">
    <source>
        <dbReference type="RefSeq" id="XP_016468486.1"/>
    </source>
</evidence>
<gene>
    <name evidence="3" type="primary">LOC107791019</name>
</gene>
<dbReference type="PANTHER" id="PTHR48475">
    <property type="entry name" value="RIBONUCLEASE H"/>
    <property type="match status" value="1"/>
</dbReference>
<organism evidence="3">
    <name type="scientific">Nicotiana tabacum</name>
    <name type="common">Common tobacco</name>
    <dbReference type="NCBI Taxonomy" id="4097"/>
    <lineage>
        <taxon>Eukaryota</taxon>
        <taxon>Viridiplantae</taxon>
        <taxon>Streptophyta</taxon>
        <taxon>Embryophyta</taxon>
        <taxon>Tracheophyta</taxon>
        <taxon>Spermatophyta</taxon>
        <taxon>Magnoliopsida</taxon>
        <taxon>eudicotyledons</taxon>
        <taxon>Gunneridae</taxon>
        <taxon>Pentapetalae</taxon>
        <taxon>asterids</taxon>
        <taxon>lamiids</taxon>
        <taxon>Solanales</taxon>
        <taxon>Solanaceae</taxon>
        <taxon>Nicotianoideae</taxon>
        <taxon>Nicotianeae</taxon>
        <taxon>Nicotiana</taxon>
    </lineage>
</organism>
<protein>
    <recommendedName>
        <fullName evidence="2">Integrase zinc-binding domain-containing protein</fullName>
    </recommendedName>
</protein>
<dbReference type="PaxDb" id="4097-A0A1S3ZVR5"/>
<dbReference type="Pfam" id="PF17921">
    <property type="entry name" value="Integrase_H2C2"/>
    <property type="match status" value="1"/>
</dbReference>
<dbReference type="RefSeq" id="XP_016468486.1">
    <property type="nucleotide sequence ID" value="XM_016613000.1"/>
</dbReference>
<feature type="domain" description="Integrase zinc-binding" evidence="2">
    <location>
        <begin position="52"/>
        <end position="105"/>
    </location>
</feature>
<reference evidence="3" key="1">
    <citation type="submission" date="2025-08" db="UniProtKB">
        <authorList>
            <consortium name="RefSeq"/>
        </authorList>
    </citation>
    <scope>IDENTIFICATION</scope>
</reference>
<dbReference type="Gene3D" id="1.10.340.70">
    <property type="match status" value="1"/>
</dbReference>
<evidence type="ECO:0000259" key="2">
    <source>
        <dbReference type="Pfam" id="PF17921"/>
    </source>
</evidence>
<accession>A0A1S3ZVR5</accession>
<dbReference type="PANTHER" id="PTHR48475:SF2">
    <property type="entry name" value="RIBONUCLEASE H"/>
    <property type="match status" value="1"/>
</dbReference>
<dbReference type="InterPro" id="IPR041588">
    <property type="entry name" value="Integrase_H2C2"/>
</dbReference>
<dbReference type="OrthoDB" id="1430228at2759"/>
<evidence type="ECO:0000256" key="1">
    <source>
        <dbReference type="SAM" id="MobiDB-lite"/>
    </source>
</evidence>
<dbReference type="OMA" id="PRMEQDI"/>
<feature type="region of interest" description="Disordered" evidence="1">
    <location>
        <begin position="1"/>
        <end position="24"/>
    </location>
</feature>
<proteinExistence type="predicted"/>
<dbReference type="AlphaFoldDB" id="A0A1S3ZVR5"/>
<name>A0A1S3ZVR5_TOBAC</name>
<sequence>MRSSTTLSTERWPKTRRHHGHTAPKQLVTAFEGQLYKRSFKGPFAQCIGASEASYVMREVHEGICGNHSGADSLVLKLYRAGYYWPRMEQDIKAIIQKCDKCQHHVPLEAAKGKWPDELLGVFWAYRTTTKSSTRDKPFSLVYDAEALIPVEVGELTLRYFPKDEETNNEALLDKLELLDECRDLAYIRMVDQKQRIKRYYN</sequence>